<dbReference type="PANTHER" id="PTHR31355:SF7">
    <property type="entry name" value="MICROTUBULE-ASSOCIATED PROTEIN TORTIFOLIA1"/>
    <property type="match status" value="1"/>
</dbReference>
<feature type="compositionally biased region" description="Basic and acidic residues" evidence="2">
    <location>
        <begin position="655"/>
        <end position="666"/>
    </location>
</feature>
<evidence type="ECO:0000259" key="3">
    <source>
        <dbReference type="Pfam" id="PF24713"/>
    </source>
</evidence>
<dbReference type="InterPro" id="IPR011989">
    <property type="entry name" value="ARM-like"/>
</dbReference>
<feature type="region of interest" description="Disordered" evidence="2">
    <location>
        <begin position="878"/>
        <end position="901"/>
    </location>
</feature>
<organism evidence="5 6">
    <name type="scientific">Polarella glacialis</name>
    <name type="common">Dinoflagellate</name>
    <dbReference type="NCBI Taxonomy" id="89957"/>
    <lineage>
        <taxon>Eukaryota</taxon>
        <taxon>Sar</taxon>
        <taxon>Alveolata</taxon>
        <taxon>Dinophyceae</taxon>
        <taxon>Suessiales</taxon>
        <taxon>Suessiaceae</taxon>
        <taxon>Polarella</taxon>
    </lineage>
</organism>
<dbReference type="OrthoDB" id="298726at2759"/>
<evidence type="ECO:0000256" key="1">
    <source>
        <dbReference type="SAM" id="Coils"/>
    </source>
</evidence>
<dbReference type="InterPro" id="IPR033337">
    <property type="entry name" value="TORTIFOLIA1/SINE1-2"/>
</dbReference>
<keyword evidence="6" id="KW-1185">Reference proteome</keyword>
<reference evidence="5" key="1">
    <citation type="submission" date="2021-02" db="EMBL/GenBank/DDBJ databases">
        <authorList>
            <person name="Dougan E. K."/>
            <person name="Rhodes N."/>
            <person name="Thang M."/>
            <person name="Chan C."/>
        </authorList>
    </citation>
    <scope>NUCLEOTIDE SEQUENCE</scope>
</reference>
<proteinExistence type="predicted"/>
<dbReference type="GO" id="GO:0005874">
    <property type="term" value="C:microtubule"/>
    <property type="evidence" value="ECO:0007669"/>
    <property type="project" value="InterPro"/>
</dbReference>
<feature type="region of interest" description="Disordered" evidence="2">
    <location>
        <begin position="918"/>
        <end position="963"/>
    </location>
</feature>
<feature type="region of interest" description="Disordered" evidence="2">
    <location>
        <begin position="992"/>
        <end position="1016"/>
    </location>
</feature>
<feature type="region of interest" description="Disordered" evidence="2">
    <location>
        <begin position="502"/>
        <end position="525"/>
    </location>
</feature>
<feature type="region of interest" description="Disordered" evidence="2">
    <location>
        <begin position="540"/>
        <end position="578"/>
    </location>
</feature>
<feature type="region of interest" description="Disordered" evidence="2">
    <location>
        <begin position="336"/>
        <end position="435"/>
    </location>
</feature>
<dbReference type="InterPro" id="IPR016024">
    <property type="entry name" value="ARM-type_fold"/>
</dbReference>
<evidence type="ECO:0000256" key="2">
    <source>
        <dbReference type="SAM" id="MobiDB-lite"/>
    </source>
</evidence>
<sequence length="1155" mass="124079">MSPSADAYKAPGGARLLGIRESNQALAELKTKLEFALSRLNDQDTQRTGVEEIREFLQTLYPDWFPMVISCIGEAGANLKPLGRCESVKLLGLMAELHGEAVVPLLQRILQVVVTRLQDADLHLRDACAETVFRLARALVLDVEGGLHVFATLLKPLFGALSEHNKWVQIGSASCICAVIQGSPAAVLAENLGRLCSRLVQHLSLPLAMARPQLLSACIHILQAVEGPEFDEVLPSLLPCLESCLNSSSDWQTRKQAVEVLQTIGDHPELGQSMQLPPPTDLSVRPTPLQRRLALLFDSLRDDKVRAVREAVKDVLLRWSITTKAALISSSAASAASGAGVGGAPSPVGSDPLEATLRGRPNSIRAGTVAVNAPGPAGVAVRSSSPFGAHSWAPDREAPAHRLAPPSRAASGRASSPVPVPVLSDQARLGDGSSAAAEKAARSAAVKAALSNADLSSTKKPRTKLDRVSIFNRPQNSSFFQTVSNQQADEAEDLQLAEEMRFGEEDVQSPSGAESLERTGQASPPVASVVSVSAGPAVGSRKAAPALVASRKAADREKRPPWAVEAIAPEGEIPQSMDLDDGEEAQFANGDQQPESLPADSLLADVGAKEAEIASGDEDKELEELVEEGGAEGDFQAEPEPVWEPPTAATKQAARRNESLRLRDPKLSSAPRPSGGPGGDLRERSESPPQPSAALPKDESSERLAVAASSRPGEAAVASAFEDHAAETMGGTVVTRTPPASARSSQNAAREGIAELSASPSSASPPRPNRQRKLAPQEDVDFLLAQLETLSERLIGLEEDKLRSEEMMTERLQQLARTCEGQGEILAAQQHRLEAQEKKLQTQEQQLRLHEQRMRQQEEELMQQDQLLQEQQLQLQQQDQRLDQDDQQLKEHEQQLEHQDEDLEKHRILLSDMLMNASSSVGGSGSAAGSRSRLRARSEDGSQERLASASTPSASTFRRRPEAWSDGLEARGAPAPLPLASGVEAVPPAVGSGALAGSSGDRPTIVSMEGATKGGVPQRQNPLLWDKVLELCAERRFLEAYKQVIAEPEESCLLRLMQHTGPIVDRLDAESNSRLIRRLIHILSSPSKDPAATSIEQIFSWLWQALNQGIHFTASQVEDLNAALQRVSALNSPLTAPEKAEAQQLLSRVSALRRS</sequence>
<feature type="compositionally biased region" description="Basic and acidic residues" evidence="2">
    <location>
        <begin position="844"/>
        <end position="858"/>
    </location>
</feature>
<feature type="compositionally biased region" description="Acidic residues" evidence="2">
    <location>
        <begin position="615"/>
        <end position="637"/>
    </location>
</feature>
<comment type="caution">
    <text evidence="5">The sequence shown here is derived from an EMBL/GenBank/DDBJ whole genome shotgun (WGS) entry which is preliminary data.</text>
</comment>
<feature type="compositionally biased region" description="Basic and acidic residues" evidence="2">
    <location>
        <begin position="880"/>
        <end position="901"/>
    </location>
</feature>
<dbReference type="AlphaFoldDB" id="A0A813EVP1"/>
<keyword evidence="1" id="KW-0175">Coiled coil</keyword>
<dbReference type="InterPro" id="IPR057599">
    <property type="entry name" value="TORTIFOLIA1/TORL1-2_C"/>
</dbReference>
<gene>
    <name evidence="5" type="ORF">PGLA1383_LOCUS23339</name>
</gene>
<dbReference type="PANTHER" id="PTHR31355">
    <property type="entry name" value="MICROTUBULE-ASSOCIATED PROTEIN TORTIFOLIA1"/>
    <property type="match status" value="1"/>
</dbReference>
<feature type="compositionally biased region" description="Low complexity" evidence="2">
    <location>
        <begin position="366"/>
        <end position="381"/>
    </location>
</feature>
<evidence type="ECO:0000259" key="4">
    <source>
        <dbReference type="Pfam" id="PF24714"/>
    </source>
</evidence>
<feature type="domain" description="TORTIFOLIA1/SINE1-2 N-terminal" evidence="4">
    <location>
        <begin position="28"/>
        <end position="319"/>
    </location>
</feature>
<dbReference type="Gene3D" id="1.25.10.10">
    <property type="entry name" value="Leucine-rich Repeat Variant"/>
    <property type="match status" value="2"/>
</dbReference>
<feature type="region of interest" description="Disordered" evidence="2">
    <location>
        <begin position="844"/>
        <end position="863"/>
    </location>
</feature>
<dbReference type="EMBL" id="CAJNNV010017536">
    <property type="protein sequence ID" value="CAE8605220.1"/>
    <property type="molecule type" value="Genomic_DNA"/>
</dbReference>
<dbReference type="SUPFAM" id="SSF48371">
    <property type="entry name" value="ARM repeat"/>
    <property type="match status" value="1"/>
</dbReference>
<feature type="region of interest" description="Disordered" evidence="2">
    <location>
        <begin position="608"/>
        <end position="777"/>
    </location>
</feature>
<name>A0A813EVP1_POLGL</name>
<dbReference type="Pfam" id="PF24713">
    <property type="entry name" value="TOR1L1_C"/>
    <property type="match status" value="1"/>
</dbReference>
<feature type="compositionally biased region" description="Low complexity" evidence="2">
    <location>
        <begin position="336"/>
        <end position="350"/>
    </location>
</feature>
<dbReference type="Pfam" id="PF24714">
    <property type="entry name" value="TOR1L1_N"/>
    <property type="match status" value="1"/>
</dbReference>
<feature type="coiled-coil region" evidence="1">
    <location>
        <begin position="19"/>
        <end position="46"/>
    </location>
</feature>
<protein>
    <recommendedName>
        <fullName evidence="7">TOG domain-containing protein</fullName>
    </recommendedName>
</protein>
<dbReference type="GO" id="GO:0008017">
    <property type="term" value="F:microtubule binding"/>
    <property type="evidence" value="ECO:0007669"/>
    <property type="project" value="InterPro"/>
</dbReference>
<feature type="domain" description="TORTIFOLIA1/TORL1-2 C-terminal" evidence="3">
    <location>
        <begin position="1025"/>
        <end position="1148"/>
    </location>
</feature>
<evidence type="ECO:0000313" key="6">
    <source>
        <dbReference type="Proteomes" id="UP000654075"/>
    </source>
</evidence>
<dbReference type="InterPro" id="IPR057600">
    <property type="entry name" value="TORTIFOLIA1/SINE1-2_N"/>
</dbReference>
<evidence type="ECO:0000313" key="5">
    <source>
        <dbReference type="EMBL" id="CAE8605220.1"/>
    </source>
</evidence>
<accession>A0A813EVP1</accession>
<feature type="compositionally biased region" description="Low complexity" evidence="2">
    <location>
        <begin position="918"/>
        <end position="931"/>
    </location>
</feature>
<feature type="compositionally biased region" description="Low complexity" evidence="2">
    <location>
        <begin position="404"/>
        <end position="417"/>
    </location>
</feature>
<evidence type="ECO:0008006" key="7">
    <source>
        <dbReference type="Google" id="ProtNLM"/>
    </source>
</evidence>
<dbReference type="Proteomes" id="UP000654075">
    <property type="component" value="Unassembled WGS sequence"/>
</dbReference>